<feature type="region of interest" description="Disordered" evidence="1">
    <location>
        <begin position="267"/>
        <end position="290"/>
    </location>
</feature>
<gene>
    <name evidence="3" type="ORF">AB5J57_21645</name>
</gene>
<evidence type="ECO:0000256" key="2">
    <source>
        <dbReference type="SAM" id="Phobius"/>
    </source>
</evidence>
<keyword evidence="2" id="KW-0472">Membrane</keyword>
<feature type="compositionally biased region" description="Low complexity" evidence="1">
    <location>
        <begin position="81"/>
        <end position="100"/>
    </location>
</feature>
<reference evidence="3" key="1">
    <citation type="submission" date="2024-07" db="EMBL/GenBank/DDBJ databases">
        <authorList>
            <person name="Yu S.T."/>
        </authorList>
    </citation>
    <scope>NUCLEOTIDE SEQUENCE</scope>
    <source>
        <strain evidence="3">R02</strain>
    </source>
</reference>
<organism evidence="3">
    <name type="scientific">Streptomyces sp. R02</name>
    <dbReference type="NCBI Taxonomy" id="3238623"/>
    <lineage>
        <taxon>Bacteria</taxon>
        <taxon>Bacillati</taxon>
        <taxon>Actinomycetota</taxon>
        <taxon>Actinomycetes</taxon>
        <taxon>Kitasatosporales</taxon>
        <taxon>Streptomycetaceae</taxon>
        <taxon>Streptomyces</taxon>
    </lineage>
</organism>
<protein>
    <recommendedName>
        <fullName evidence="4">LigA protein</fullName>
    </recommendedName>
</protein>
<proteinExistence type="predicted"/>
<dbReference type="RefSeq" id="WP_369158078.1">
    <property type="nucleotide sequence ID" value="NZ_CP163429.1"/>
</dbReference>
<evidence type="ECO:0000313" key="3">
    <source>
        <dbReference type="EMBL" id="XDP95957.1"/>
    </source>
</evidence>
<keyword evidence="2" id="KW-1133">Transmembrane helix</keyword>
<feature type="transmembrane region" description="Helical" evidence="2">
    <location>
        <begin position="50"/>
        <end position="70"/>
    </location>
</feature>
<dbReference type="AlphaFoldDB" id="A0AB39LT61"/>
<dbReference type="EMBL" id="CP163429">
    <property type="protein sequence ID" value="XDP95957.1"/>
    <property type="molecule type" value="Genomic_DNA"/>
</dbReference>
<evidence type="ECO:0000256" key="1">
    <source>
        <dbReference type="SAM" id="MobiDB-lite"/>
    </source>
</evidence>
<sequence length="421" mass="44221">MPENQHTDPFEDRFATALRDTGHSFRTDDPAALVTGGRVRGRRAQLLRRTAVLGGAAGVALVGVGGALLLPGGAHDDPRRTSAAAGPARTASPSASASPAAVSFTGDDILRSLKELLPRGTFSEEAAQGTGSMTPPYAHVVFDDGKGAAAIGLSVNRVEPGSEQARQVTTCPDKALVDHDGCTSTRLPDGSRLMLFRGYEYPDRRVDTKWWSAELVTPKGQHVSLSEWNAPAQKDAPVSRPQPPLSEAQMKKVVTAGVWRRVVDAMPESPKPSVTSEAPPEGMPAGSAGDTLVSLLPDGLTVTDRGGEGDYAFLVVDDGQGGSLVQINVQPGMSDVAGQLFGDAEKLPDGRLVTTRKSPGEKGAEGVVMWTADTLRPDGLRVVVSAFNTPAQHQDATRDTPALTLTQLREIALSSKWDAGA</sequence>
<accession>A0AB39LT61</accession>
<feature type="region of interest" description="Disordered" evidence="1">
    <location>
        <begin position="75"/>
        <end position="100"/>
    </location>
</feature>
<evidence type="ECO:0008006" key="4">
    <source>
        <dbReference type="Google" id="ProtNLM"/>
    </source>
</evidence>
<keyword evidence="2" id="KW-0812">Transmembrane</keyword>
<name>A0AB39LT61_9ACTN</name>